<keyword evidence="7" id="KW-1185">Reference proteome</keyword>
<evidence type="ECO:0000313" key="7">
    <source>
        <dbReference type="Proteomes" id="UP000499080"/>
    </source>
</evidence>
<evidence type="ECO:0000313" key="4">
    <source>
        <dbReference type="EMBL" id="GBO34818.1"/>
    </source>
</evidence>
<dbReference type="EMBL" id="BGPR01058690">
    <property type="protein sequence ID" value="GBO34818.1"/>
    <property type="molecule type" value="Genomic_DNA"/>
</dbReference>
<feature type="transmembrane region" description="Helical" evidence="2">
    <location>
        <begin position="12"/>
        <end position="28"/>
    </location>
</feature>
<dbReference type="Proteomes" id="UP000499080">
    <property type="component" value="Unassembled WGS sequence"/>
</dbReference>
<evidence type="ECO:0000313" key="5">
    <source>
        <dbReference type="EMBL" id="GBO36228.1"/>
    </source>
</evidence>
<comment type="caution">
    <text evidence="4">The sequence shown here is derived from an EMBL/GenBank/DDBJ whole genome shotgun (WGS) entry which is preliminary data.</text>
</comment>
<feature type="region of interest" description="Disordered" evidence="1">
    <location>
        <begin position="84"/>
        <end position="126"/>
    </location>
</feature>
<evidence type="ECO:0000313" key="3">
    <source>
        <dbReference type="EMBL" id="GBO34814.1"/>
    </source>
</evidence>
<sequence>MNIPLISTSTNAVFIVNSGSYLVFFVALPSRLRREGEPFYPDLDSERPGQQRLLEVFQQRQLWGRAFCSQERTKNLQVIERLEGEGGCQTAGSPTPPRIRESVGMATVTRPPPPAFWHTAKKRRDP</sequence>
<dbReference type="AlphaFoldDB" id="A0A4Y2WE03"/>
<dbReference type="EMBL" id="BGPR01060365">
    <property type="protein sequence ID" value="GBO36237.1"/>
    <property type="molecule type" value="Genomic_DNA"/>
</dbReference>
<accession>A0A4Y2WE03</accession>
<evidence type="ECO:0000313" key="6">
    <source>
        <dbReference type="EMBL" id="GBO36237.1"/>
    </source>
</evidence>
<protein>
    <submittedName>
        <fullName evidence="4">Uncharacterized protein</fullName>
    </submittedName>
</protein>
<evidence type="ECO:0000256" key="2">
    <source>
        <dbReference type="SAM" id="Phobius"/>
    </source>
</evidence>
<evidence type="ECO:0000256" key="1">
    <source>
        <dbReference type="SAM" id="MobiDB-lite"/>
    </source>
</evidence>
<gene>
    <name evidence="4" type="ORF">AVEN_160259_1</name>
    <name evidence="5" type="ORF">AVEN_267108_1</name>
    <name evidence="3" type="ORF">AVEN_41408_1</name>
    <name evidence="6" type="ORF">AVEN_50195_1</name>
</gene>
<dbReference type="EMBL" id="BGPR01060359">
    <property type="protein sequence ID" value="GBO36228.1"/>
    <property type="molecule type" value="Genomic_DNA"/>
</dbReference>
<keyword evidence="2" id="KW-0472">Membrane</keyword>
<organism evidence="4 7">
    <name type="scientific">Araneus ventricosus</name>
    <name type="common">Orbweaver spider</name>
    <name type="synonym">Epeira ventricosa</name>
    <dbReference type="NCBI Taxonomy" id="182803"/>
    <lineage>
        <taxon>Eukaryota</taxon>
        <taxon>Metazoa</taxon>
        <taxon>Ecdysozoa</taxon>
        <taxon>Arthropoda</taxon>
        <taxon>Chelicerata</taxon>
        <taxon>Arachnida</taxon>
        <taxon>Araneae</taxon>
        <taxon>Araneomorphae</taxon>
        <taxon>Entelegynae</taxon>
        <taxon>Araneoidea</taxon>
        <taxon>Araneidae</taxon>
        <taxon>Araneus</taxon>
    </lineage>
</organism>
<keyword evidence="2" id="KW-1133">Transmembrane helix</keyword>
<keyword evidence="2" id="KW-0812">Transmembrane</keyword>
<proteinExistence type="predicted"/>
<name>A0A4Y2WE03_ARAVE</name>
<dbReference type="EMBL" id="BGPR01058687">
    <property type="protein sequence ID" value="GBO34814.1"/>
    <property type="molecule type" value="Genomic_DNA"/>
</dbReference>
<reference evidence="4 7" key="1">
    <citation type="journal article" date="2019" name="Sci. Rep.">
        <title>Orb-weaving spider Araneus ventricosus genome elucidates the spidroin gene catalogue.</title>
        <authorList>
            <person name="Kono N."/>
            <person name="Nakamura H."/>
            <person name="Ohtoshi R."/>
            <person name="Moran D.A.P."/>
            <person name="Shinohara A."/>
            <person name="Yoshida Y."/>
            <person name="Fujiwara M."/>
            <person name="Mori M."/>
            <person name="Tomita M."/>
            <person name="Arakawa K."/>
        </authorList>
    </citation>
    <scope>NUCLEOTIDE SEQUENCE [LARGE SCALE GENOMIC DNA]</scope>
</reference>